<feature type="transmembrane region" description="Helical" evidence="6">
    <location>
        <begin position="332"/>
        <end position="350"/>
    </location>
</feature>
<feature type="transmembrane region" description="Helical" evidence="6">
    <location>
        <begin position="356"/>
        <end position="382"/>
    </location>
</feature>
<dbReference type="InterPro" id="IPR036259">
    <property type="entry name" value="MFS_trans_sf"/>
</dbReference>
<keyword evidence="4 6" id="KW-0472">Membrane</keyword>
<feature type="transmembrane region" description="Helical" evidence="6">
    <location>
        <begin position="49"/>
        <end position="71"/>
    </location>
</feature>
<keyword evidence="9" id="KW-1185">Reference proteome</keyword>
<evidence type="ECO:0000313" key="8">
    <source>
        <dbReference type="EMBL" id="GJE66540.1"/>
    </source>
</evidence>
<feature type="transmembrane region" description="Helical" evidence="6">
    <location>
        <begin position="200"/>
        <end position="217"/>
    </location>
</feature>
<evidence type="ECO:0000256" key="3">
    <source>
        <dbReference type="ARBA" id="ARBA00022989"/>
    </source>
</evidence>
<accession>A0ABQ4UKA4</accession>
<dbReference type="InterPro" id="IPR020846">
    <property type="entry name" value="MFS_dom"/>
</dbReference>
<feature type="transmembrane region" description="Helical" evidence="6">
    <location>
        <begin position="403"/>
        <end position="421"/>
    </location>
</feature>
<feature type="transmembrane region" description="Helical" evidence="6">
    <location>
        <begin position="266"/>
        <end position="287"/>
    </location>
</feature>
<reference evidence="8" key="1">
    <citation type="journal article" date="2021" name="Front. Microbiol.">
        <title>Comprehensive Comparative Genomics and Phenotyping of Methylobacterium Species.</title>
        <authorList>
            <person name="Alessa O."/>
            <person name="Ogura Y."/>
            <person name="Fujitani Y."/>
            <person name="Takami H."/>
            <person name="Hayashi T."/>
            <person name="Sahin N."/>
            <person name="Tani A."/>
        </authorList>
    </citation>
    <scope>NUCLEOTIDE SEQUENCE</scope>
    <source>
        <strain evidence="8">NBRC 15686</strain>
    </source>
</reference>
<keyword evidence="3 6" id="KW-1133">Transmembrane helix</keyword>
<evidence type="ECO:0000256" key="1">
    <source>
        <dbReference type="ARBA" id="ARBA00004141"/>
    </source>
</evidence>
<evidence type="ECO:0000313" key="9">
    <source>
        <dbReference type="Proteomes" id="UP001055039"/>
    </source>
</evidence>
<evidence type="ECO:0000256" key="5">
    <source>
        <dbReference type="SAM" id="MobiDB-lite"/>
    </source>
</evidence>
<name>A0ABQ4UKA4_9HYPH</name>
<evidence type="ECO:0000256" key="2">
    <source>
        <dbReference type="ARBA" id="ARBA00022692"/>
    </source>
</evidence>
<feature type="compositionally biased region" description="Basic and acidic residues" evidence="5">
    <location>
        <begin position="487"/>
        <end position="499"/>
    </location>
</feature>
<dbReference type="InterPro" id="IPR011701">
    <property type="entry name" value="MFS"/>
</dbReference>
<evidence type="ECO:0000259" key="7">
    <source>
        <dbReference type="PROSITE" id="PS50850"/>
    </source>
</evidence>
<feature type="transmembrane region" description="Helical" evidence="6">
    <location>
        <begin position="229"/>
        <end position="245"/>
    </location>
</feature>
<keyword evidence="2 6" id="KW-0812">Transmembrane</keyword>
<protein>
    <submittedName>
        <fullName evidence="8">Transport protein HsrA</fullName>
    </submittedName>
</protein>
<feature type="transmembrane region" description="Helical" evidence="6">
    <location>
        <begin position="299"/>
        <end position="320"/>
    </location>
</feature>
<feature type="transmembrane region" description="Helical" evidence="6">
    <location>
        <begin position="167"/>
        <end position="188"/>
    </location>
</feature>
<sequence>MRFSLPMRPAQIVPLVVATALFMENTDSTVIATALPAIAASLGVDPIALKLALTAYLVSLAIFIPISGWAADRYGARNVFRAALCVFMAGSLACAAANSLTGFVAARFVQGIGGAMMVPVGRLVILRSVPKSELVGALAYLTIPALIGPILGPPLGGFITTYADWRWIFFINIPIGLAGIVLATLYFGDIREETRPPLDVTGFLLSGGGLALLMLGFASTGRHLLPDGVSWACMAGGGVLVGLYLRHARRTDHPLIRLDLLKHQTFRAAVTGGSLFRIGTGAIPFLLPLMLQIGFGLDPLHSGLITFAAAAGALLIKIIGPRILRAHGFRRVMVINALLASAFLAVNGLFTAQTPHWIIISVLLLGGCVRSLQFTCVNAIAYADLESREMSAATSLASVAQQLSLSLGVSIGALALEGAASWHGHSGIEAGDFPLAFLGVAVISAGSFFVFRRLAPDAGAEVSGQRRVAESVPRPADGSPQSLVPKGGDRLSKKDDATTRSESLAPLTPPPAPEPGRPSA</sequence>
<dbReference type="Gene3D" id="1.20.1720.10">
    <property type="entry name" value="Multidrug resistance protein D"/>
    <property type="match status" value="1"/>
</dbReference>
<feature type="region of interest" description="Disordered" evidence="5">
    <location>
        <begin position="462"/>
        <end position="520"/>
    </location>
</feature>
<evidence type="ECO:0000256" key="4">
    <source>
        <dbReference type="ARBA" id="ARBA00023136"/>
    </source>
</evidence>
<dbReference type="Pfam" id="PF07690">
    <property type="entry name" value="MFS_1"/>
    <property type="match status" value="1"/>
</dbReference>
<feature type="transmembrane region" description="Helical" evidence="6">
    <location>
        <begin position="433"/>
        <end position="451"/>
    </location>
</feature>
<feature type="transmembrane region" description="Helical" evidence="6">
    <location>
        <begin position="137"/>
        <end position="155"/>
    </location>
</feature>
<feature type="compositionally biased region" description="Pro residues" evidence="5">
    <location>
        <begin position="507"/>
        <end position="520"/>
    </location>
</feature>
<proteinExistence type="predicted"/>
<dbReference type="CDD" id="cd17503">
    <property type="entry name" value="MFS_LmrB_MDR_like"/>
    <property type="match status" value="1"/>
</dbReference>
<comment type="caution">
    <text evidence="8">The sequence shown here is derived from an EMBL/GenBank/DDBJ whole genome shotgun (WGS) entry which is preliminary data.</text>
</comment>
<dbReference type="PANTHER" id="PTHR23501:SF1">
    <property type="entry name" value="TRANSPORT PROTEIN HSRA-RELATED"/>
    <property type="match status" value="1"/>
</dbReference>
<dbReference type="PANTHER" id="PTHR23501">
    <property type="entry name" value="MAJOR FACILITATOR SUPERFAMILY"/>
    <property type="match status" value="1"/>
</dbReference>
<dbReference type="EMBL" id="BPRC01000015">
    <property type="protein sequence ID" value="GJE66540.1"/>
    <property type="molecule type" value="Genomic_DNA"/>
</dbReference>
<dbReference type="Gene3D" id="1.20.1250.20">
    <property type="entry name" value="MFS general substrate transporter like domains"/>
    <property type="match status" value="1"/>
</dbReference>
<dbReference type="SUPFAM" id="SSF103473">
    <property type="entry name" value="MFS general substrate transporter"/>
    <property type="match status" value="1"/>
</dbReference>
<comment type="subcellular location">
    <subcellularLocation>
        <location evidence="1">Membrane</location>
        <topology evidence="1">Multi-pass membrane protein</topology>
    </subcellularLocation>
</comment>
<gene>
    <name evidence="8" type="primary">hsrA</name>
    <name evidence="8" type="ORF">LNAOJCKE_3760</name>
</gene>
<feature type="domain" description="Major facilitator superfamily (MFS) profile" evidence="7">
    <location>
        <begin position="13"/>
        <end position="459"/>
    </location>
</feature>
<organism evidence="8 9">
    <name type="scientific">Methylorubrum aminovorans</name>
    <dbReference type="NCBI Taxonomy" id="269069"/>
    <lineage>
        <taxon>Bacteria</taxon>
        <taxon>Pseudomonadati</taxon>
        <taxon>Pseudomonadota</taxon>
        <taxon>Alphaproteobacteria</taxon>
        <taxon>Hyphomicrobiales</taxon>
        <taxon>Methylobacteriaceae</taxon>
        <taxon>Methylorubrum</taxon>
    </lineage>
</organism>
<evidence type="ECO:0000256" key="6">
    <source>
        <dbReference type="SAM" id="Phobius"/>
    </source>
</evidence>
<dbReference type="PROSITE" id="PS50850">
    <property type="entry name" value="MFS"/>
    <property type="match status" value="1"/>
</dbReference>
<feature type="transmembrane region" description="Helical" evidence="6">
    <location>
        <begin position="78"/>
        <end position="98"/>
    </location>
</feature>
<feature type="transmembrane region" description="Helical" evidence="6">
    <location>
        <begin position="104"/>
        <end position="125"/>
    </location>
</feature>
<reference evidence="8" key="2">
    <citation type="submission" date="2021-08" db="EMBL/GenBank/DDBJ databases">
        <authorList>
            <person name="Tani A."/>
            <person name="Ola A."/>
            <person name="Ogura Y."/>
            <person name="Katsura K."/>
            <person name="Hayashi T."/>
        </authorList>
    </citation>
    <scope>NUCLEOTIDE SEQUENCE</scope>
    <source>
        <strain evidence="8">NBRC 15686</strain>
    </source>
</reference>
<dbReference type="Proteomes" id="UP001055039">
    <property type="component" value="Unassembled WGS sequence"/>
</dbReference>
<dbReference type="PRINTS" id="PR01036">
    <property type="entry name" value="TCRTETB"/>
</dbReference>